<feature type="region of interest" description="Disordered" evidence="1">
    <location>
        <begin position="85"/>
        <end position="130"/>
    </location>
</feature>
<proteinExistence type="predicted"/>
<gene>
    <name evidence="2" type="ORF">QYT958_LOCUS24702</name>
</gene>
<evidence type="ECO:0000313" key="2">
    <source>
        <dbReference type="EMBL" id="CAF4814910.1"/>
    </source>
</evidence>
<dbReference type="EMBL" id="CAJOBR010005347">
    <property type="protein sequence ID" value="CAF4814910.1"/>
    <property type="molecule type" value="Genomic_DNA"/>
</dbReference>
<reference evidence="2" key="1">
    <citation type="submission" date="2021-02" db="EMBL/GenBank/DDBJ databases">
        <authorList>
            <person name="Nowell W R."/>
        </authorList>
    </citation>
    <scope>NUCLEOTIDE SEQUENCE</scope>
</reference>
<protein>
    <submittedName>
        <fullName evidence="2">Uncharacterized protein</fullName>
    </submittedName>
</protein>
<name>A0A821Q4G9_9BILA</name>
<sequence>MATLTLTSTPTLMATLTLTPTPCNSGAEFRELGRTGIQRKYMEFLGIPSNSQRFRIDLIPESDHHEMGIPCNSYEFPVTPLSSNSGIGLNSVEFRESDEGIPESDEPIPESDEPIPESDEPIPESDSVHI</sequence>
<dbReference type="Proteomes" id="UP000663848">
    <property type="component" value="Unassembled WGS sequence"/>
</dbReference>
<comment type="caution">
    <text evidence="2">The sequence shown here is derived from an EMBL/GenBank/DDBJ whole genome shotgun (WGS) entry which is preliminary data.</text>
</comment>
<evidence type="ECO:0000313" key="3">
    <source>
        <dbReference type="Proteomes" id="UP000663848"/>
    </source>
</evidence>
<evidence type="ECO:0000256" key="1">
    <source>
        <dbReference type="SAM" id="MobiDB-lite"/>
    </source>
</evidence>
<organism evidence="2 3">
    <name type="scientific">Rotaria socialis</name>
    <dbReference type="NCBI Taxonomy" id="392032"/>
    <lineage>
        <taxon>Eukaryota</taxon>
        <taxon>Metazoa</taxon>
        <taxon>Spiralia</taxon>
        <taxon>Gnathifera</taxon>
        <taxon>Rotifera</taxon>
        <taxon>Eurotatoria</taxon>
        <taxon>Bdelloidea</taxon>
        <taxon>Philodinida</taxon>
        <taxon>Philodinidae</taxon>
        <taxon>Rotaria</taxon>
    </lineage>
</organism>
<feature type="compositionally biased region" description="Acidic residues" evidence="1">
    <location>
        <begin position="99"/>
        <end position="123"/>
    </location>
</feature>
<dbReference type="AlphaFoldDB" id="A0A821Q4G9"/>
<accession>A0A821Q4G9</accession>